<keyword evidence="2" id="KW-0378">Hydrolase</keyword>
<comment type="caution">
    <text evidence="2">The sequence shown here is derived from an EMBL/GenBank/DDBJ whole genome shotgun (WGS) entry which is preliminary data.</text>
</comment>
<dbReference type="EMBL" id="JBBBDM010000015">
    <property type="protein sequence ID" value="MEI5688888.1"/>
    <property type="molecule type" value="Genomic_DNA"/>
</dbReference>
<feature type="domain" description="CMP/dCMP-type deaminase" evidence="1">
    <location>
        <begin position="4"/>
        <end position="121"/>
    </location>
</feature>
<evidence type="ECO:0000313" key="3">
    <source>
        <dbReference type="Proteomes" id="UP001367771"/>
    </source>
</evidence>
<dbReference type="PROSITE" id="PS51747">
    <property type="entry name" value="CYT_DCMP_DEAMINASES_2"/>
    <property type="match status" value="1"/>
</dbReference>
<dbReference type="InterPro" id="IPR002125">
    <property type="entry name" value="CMP_dCMP_dom"/>
</dbReference>
<evidence type="ECO:0000313" key="2">
    <source>
        <dbReference type="EMBL" id="MEI5688888.1"/>
    </source>
</evidence>
<dbReference type="EC" id="3.5.4.33" evidence="2"/>
<dbReference type="Proteomes" id="UP001367771">
    <property type="component" value="Unassembled WGS sequence"/>
</dbReference>
<name>A0ABU8H7H8_9SPHN</name>
<dbReference type="GO" id="GO:0052717">
    <property type="term" value="F:tRNA-specific adenosine-34 deaminase activity"/>
    <property type="evidence" value="ECO:0007669"/>
    <property type="project" value="UniProtKB-EC"/>
</dbReference>
<reference evidence="2 3" key="1">
    <citation type="journal article" date="2013" name="Int. J. Syst. Evol. Microbiol.">
        <title>Sphingomonas kyungheensis sp. nov., a bacterium with ginsenoside-converting activity isolated from soil of a ginseng field.</title>
        <authorList>
            <person name="Son H.M."/>
            <person name="Yang J.E."/>
            <person name="Park Y."/>
            <person name="Han C.K."/>
            <person name="Kim S.G."/>
            <person name="Kook M."/>
            <person name="Yi T.H."/>
        </authorList>
    </citation>
    <scope>NUCLEOTIDE SEQUENCE [LARGE SCALE GENOMIC DNA]</scope>
    <source>
        <strain evidence="2 3">LMG 26582</strain>
    </source>
</reference>
<dbReference type="Gene3D" id="3.40.140.10">
    <property type="entry name" value="Cytidine Deaminase, domain 2"/>
    <property type="match status" value="1"/>
</dbReference>
<evidence type="ECO:0000259" key="1">
    <source>
        <dbReference type="PROSITE" id="PS51747"/>
    </source>
</evidence>
<dbReference type="RefSeq" id="WP_336546080.1">
    <property type="nucleotide sequence ID" value="NZ_JBBBDM010000015.1"/>
</dbReference>
<keyword evidence="3" id="KW-1185">Reference proteome</keyword>
<organism evidence="2 3">
    <name type="scientific">Sphingomonas kyungheensis</name>
    <dbReference type="NCBI Taxonomy" id="1069987"/>
    <lineage>
        <taxon>Bacteria</taxon>
        <taxon>Pseudomonadati</taxon>
        <taxon>Pseudomonadota</taxon>
        <taxon>Alphaproteobacteria</taxon>
        <taxon>Sphingomonadales</taxon>
        <taxon>Sphingomonadaceae</taxon>
        <taxon>Sphingomonas</taxon>
    </lineage>
</organism>
<dbReference type="SUPFAM" id="SSF53927">
    <property type="entry name" value="Cytidine deaminase-like"/>
    <property type="match status" value="1"/>
</dbReference>
<dbReference type="Pfam" id="PF00383">
    <property type="entry name" value="dCMP_cyt_deam_1"/>
    <property type="match status" value="1"/>
</dbReference>
<sequence>MISQEDEAWMREAIAVARSKGSHPSTSPLGCVIVRDGVVIAAERNQTHELPDATAHAEMMAIRRACEGIGDLELRGATLYSTLQPCGMCTMASIWSKVGRVVYGAGRDDVHPMYFEARHVDTLSFIADAYRDDITIEGGCLAADCATLYYGPDADLPEAEQANL</sequence>
<dbReference type="CDD" id="cd01285">
    <property type="entry name" value="nucleoside_deaminase"/>
    <property type="match status" value="1"/>
</dbReference>
<accession>A0ABU8H7H8</accession>
<protein>
    <submittedName>
        <fullName evidence="2">Nucleoside deaminase</fullName>
        <ecNumber evidence="2">3.5.4.33</ecNumber>
    </submittedName>
</protein>
<gene>
    <name evidence="2" type="ORF">V8201_17480</name>
</gene>
<dbReference type="InterPro" id="IPR016193">
    <property type="entry name" value="Cytidine_deaminase-like"/>
</dbReference>
<dbReference type="PANTHER" id="PTHR11079">
    <property type="entry name" value="CYTOSINE DEAMINASE FAMILY MEMBER"/>
    <property type="match status" value="1"/>
</dbReference>
<proteinExistence type="predicted"/>
<dbReference type="PANTHER" id="PTHR11079:SF162">
    <property type="entry name" value="RIBOFLAVIN BIOSYNTHESIS PROTEIN PYRD, CHLOROPLASTIC"/>
    <property type="match status" value="1"/>
</dbReference>